<sequence length="209" mass="22873">MSPLLRVLLVVGGVAAGVLAVGARAASEPAPGDRPRVVFDAAGKPKFIGMAGWVELSRTEQDGRQVVEYRFPQPGTNGQEGILRVMLQTVARSTRFADLSPDERIAVEASRDAAVQHMMDEIDAMPGVDFLSGGTQFTFTALDDAKRYYYVHHFAMKGIDQPGNKLRPAVTIDFRCRNAIEVATPGYDTSIEPFEEFCRDALLDINKPD</sequence>
<dbReference type="KEGG" id="pacr:FXN63_09425"/>
<evidence type="ECO:0000313" key="2">
    <source>
        <dbReference type="Proteomes" id="UP000325161"/>
    </source>
</evidence>
<organism evidence="1 2">
    <name type="scientific">Pigmentiphaga aceris</name>
    <dbReference type="NCBI Taxonomy" id="1940612"/>
    <lineage>
        <taxon>Bacteria</taxon>
        <taxon>Pseudomonadati</taxon>
        <taxon>Pseudomonadota</taxon>
        <taxon>Betaproteobacteria</taxon>
        <taxon>Burkholderiales</taxon>
        <taxon>Alcaligenaceae</taxon>
        <taxon>Pigmentiphaga</taxon>
    </lineage>
</organism>
<proteinExistence type="predicted"/>
<name>A0A5C0AUF6_9BURK</name>
<dbReference type="Proteomes" id="UP000325161">
    <property type="component" value="Chromosome"/>
</dbReference>
<protein>
    <submittedName>
        <fullName evidence="1">Uncharacterized protein</fullName>
    </submittedName>
</protein>
<dbReference type="AlphaFoldDB" id="A0A5C0AUF6"/>
<dbReference type="EMBL" id="CP043046">
    <property type="protein sequence ID" value="QEI06032.1"/>
    <property type="molecule type" value="Genomic_DNA"/>
</dbReference>
<dbReference type="RefSeq" id="WP_148814415.1">
    <property type="nucleotide sequence ID" value="NZ_CP043046.1"/>
</dbReference>
<gene>
    <name evidence="1" type="ORF">FXN63_09425</name>
</gene>
<accession>A0A5C0AUF6</accession>
<dbReference type="OrthoDB" id="8635859at2"/>
<keyword evidence="2" id="KW-1185">Reference proteome</keyword>
<evidence type="ECO:0000313" key="1">
    <source>
        <dbReference type="EMBL" id="QEI06032.1"/>
    </source>
</evidence>
<reference evidence="1 2" key="1">
    <citation type="submission" date="2019-08" db="EMBL/GenBank/DDBJ databases">
        <title>Amphibian skin-associated Pigmentiphaga: genome sequence and occurrence across geography and hosts.</title>
        <authorList>
            <person name="Bletz M.C."/>
            <person name="Bunk B."/>
            <person name="Sproeer C."/>
            <person name="Biwer P."/>
            <person name="Reiter S."/>
            <person name="Rabemananjara F.C.E."/>
            <person name="Schulz S."/>
            <person name="Overmann J."/>
            <person name="Vences M."/>
        </authorList>
    </citation>
    <scope>NUCLEOTIDE SEQUENCE [LARGE SCALE GENOMIC DNA]</scope>
    <source>
        <strain evidence="1 2">Mada1488</strain>
    </source>
</reference>